<dbReference type="AlphaFoldDB" id="A0A1Y5SM26"/>
<feature type="chain" id="PRO_5013368693" evidence="1">
    <location>
        <begin position="26"/>
        <end position="50"/>
    </location>
</feature>
<protein>
    <submittedName>
        <fullName evidence="2">Uncharacterized protein</fullName>
    </submittedName>
</protein>
<keyword evidence="3" id="KW-1185">Reference proteome</keyword>
<accession>A0A1Y5SM26</accession>
<dbReference type="EMBL" id="FWFZ01000006">
    <property type="protein sequence ID" value="SLN40907.1"/>
    <property type="molecule type" value="Genomic_DNA"/>
</dbReference>
<dbReference type="Proteomes" id="UP000193900">
    <property type="component" value="Unassembled WGS sequence"/>
</dbReference>
<name>A0A1Y5SM26_9RHOB</name>
<evidence type="ECO:0000313" key="2">
    <source>
        <dbReference type="EMBL" id="SLN40907.1"/>
    </source>
</evidence>
<dbReference type="RefSeq" id="WP_234992092.1">
    <property type="nucleotide sequence ID" value="NZ_FWFZ01000006.1"/>
</dbReference>
<feature type="signal peptide" evidence="1">
    <location>
        <begin position="1"/>
        <end position="25"/>
    </location>
</feature>
<organism evidence="2 3">
    <name type="scientific">Roseisalinus antarcticus</name>
    <dbReference type="NCBI Taxonomy" id="254357"/>
    <lineage>
        <taxon>Bacteria</taxon>
        <taxon>Pseudomonadati</taxon>
        <taxon>Pseudomonadota</taxon>
        <taxon>Alphaproteobacteria</taxon>
        <taxon>Rhodobacterales</taxon>
        <taxon>Roseobacteraceae</taxon>
        <taxon>Roseisalinus</taxon>
    </lineage>
</organism>
<evidence type="ECO:0000313" key="3">
    <source>
        <dbReference type="Proteomes" id="UP000193900"/>
    </source>
</evidence>
<sequence length="50" mass="5201">MIDRRRLLALAAAAPVLAFSTAARAAEPEIFAVDGVAIRGIDPVAYFDGA</sequence>
<proteinExistence type="predicted"/>
<gene>
    <name evidence="2" type="ORF">ROA7023_01607</name>
</gene>
<evidence type="ECO:0000256" key="1">
    <source>
        <dbReference type="SAM" id="SignalP"/>
    </source>
</evidence>
<reference evidence="2 3" key="1">
    <citation type="submission" date="2017-03" db="EMBL/GenBank/DDBJ databases">
        <authorList>
            <person name="Afonso C.L."/>
            <person name="Miller P.J."/>
            <person name="Scott M.A."/>
            <person name="Spackman E."/>
            <person name="Goraichik I."/>
            <person name="Dimitrov K.M."/>
            <person name="Suarez D.L."/>
            <person name="Swayne D.E."/>
        </authorList>
    </citation>
    <scope>NUCLEOTIDE SEQUENCE [LARGE SCALE GENOMIC DNA]</scope>
    <source>
        <strain evidence="2 3">CECT 7023</strain>
    </source>
</reference>
<keyword evidence="1" id="KW-0732">Signal</keyword>